<dbReference type="PROSITE" id="PS51195">
    <property type="entry name" value="Q_MOTIF"/>
    <property type="match status" value="1"/>
</dbReference>
<dbReference type="SMART" id="SM00487">
    <property type="entry name" value="DEXDc"/>
    <property type="match status" value="1"/>
</dbReference>
<reference evidence="10 11" key="1">
    <citation type="submission" date="2022-10" db="EMBL/GenBank/DDBJ databases">
        <title>Luteolibacter flavescens strain MCCC 1K03193, whole genome shotgun sequencing project.</title>
        <authorList>
            <person name="Zhao G."/>
            <person name="Shen L."/>
        </authorList>
    </citation>
    <scope>NUCLEOTIDE SEQUENCE [LARGE SCALE GENOMIC DNA]</scope>
    <source>
        <strain evidence="10 11">MCCC 1K03193</strain>
    </source>
</reference>
<dbReference type="PANTHER" id="PTHR47959">
    <property type="entry name" value="ATP-DEPENDENT RNA HELICASE RHLE-RELATED"/>
    <property type="match status" value="1"/>
</dbReference>
<dbReference type="Pfam" id="PF00270">
    <property type="entry name" value="DEAD"/>
    <property type="match status" value="1"/>
</dbReference>
<proteinExistence type="inferred from homology"/>
<feature type="domain" description="Helicase C-terminal" evidence="8">
    <location>
        <begin position="224"/>
        <end position="378"/>
    </location>
</feature>
<dbReference type="Proteomes" id="UP001207930">
    <property type="component" value="Unassembled WGS sequence"/>
</dbReference>
<dbReference type="CDD" id="cd18787">
    <property type="entry name" value="SF2_C_DEAD"/>
    <property type="match status" value="1"/>
</dbReference>
<keyword evidence="1" id="KW-0547">Nucleotide-binding</keyword>
<evidence type="ECO:0000256" key="2">
    <source>
        <dbReference type="ARBA" id="ARBA00022801"/>
    </source>
</evidence>
<evidence type="ECO:0000259" key="7">
    <source>
        <dbReference type="PROSITE" id="PS51192"/>
    </source>
</evidence>
<dbReference type="InterPro" id="IPR050079">
    <property type="entry name" value="DEAD_box_RNA_helicase"/>
</dbReference>
<organism evidence="10 11">
    <name type="scientific">Luteolibacter flavescens</name>
    <dbReference type="NCBI Taxonomy" id="1859460"/>
    <lineage>
        <taxon>Bacteria</taxon>
        <taxon>Pseudomonadati</taxon>
        <taxon>Verrucomicrobiota</taxon>
        <taxon>Verrucomicrobiia</taxon>
        <taxon>Verrucomicrobiales</taxon>
        <taxon>Verrucomicrobiaceae</taxon>
        <taxon>Luteolibacter</taxon>
    </lineage>
</organism>
<name>A0ABT3FJB3_9BACT</name>
<dbReference type="CDD" id="cd00268">
    <property type="entry name" value="DEADc"/>
    <property type="match status" value="1"/>
</dbReference>
<evidence type="ECO:0000313" key="11">
    <source>
        <dbReference type="Proteomes" id="UP001207930"/>
    </source>
</evidence>
<sequence length="398" mass="43943">MGFDTLGLSAAVLEAVTESGYENPTPIQAQAIPLILEGRDVIGASQTGTGKTAAFALPSLSKITPMGKPQILVLEPTRELAHQVAEQFEKYGKHTGLKVALLFGGVGFGEQLKALQGGADIVVATPGRLVDHFYRATMRFNEVKILILDEVDRMLDMGFLPQVRKIVNLCPWEGRQTLFFSATMPPAIQTFAQWCLINPVSVEIARRAVASTVTHAFYPVSMDQRDDLLIALLNHTDYHSVMIFTRTRKEADQVCALLKREGHEKVAAMHSDISQVDRMKALAGFKSGEFEVLVATDVAARGIDISGVSHVINYRVPENAEDYVHRIGRTGRAEAEGDAFTILTADELEFAKSVEVFIDQKIQRKKLDGFDYIYTALLDDSPSKPIRKKPMGGKKKRR</sequence>
<feature type="short sequence motif" description="Q motif" evidence="6">
    <location>
        <begin position="1"/>
        <end position="29"/>
    </location>
</feature>
<feature type="domain" description="Helicase ATP-binding" evidence="7">
    <location>
        <begin position="32"/>
        <end position="202"/>
    </location>
</feature>
<dbReference type="Pfam" id="PF00271">
    <property type="entry name" value="Helicase_C"/>
    <property type="match status" value="1"/>
</dbReference>
<dbReference type="InterPro" id="IPR011545">
    <property type="entry name" value="DEAD/DEAH_box_helicase_dom"/>
</dbReference>
<dbReference type="PROSITE" id="PS51192">
    <property type="entry name" value="HELICASE_ATP_BIND_1"/>
    <property type="match status" value="1"/>
</dbReference>
<keyword evidence="3 10" id="KW-0347">Helicase</keyword>
<dbReference type="InterPro" id="IPR027417">
    <property type="entry name" value="P-loop_NTPase"/>
</dbReference>
<evidence type="ECO:0000313" key="10">
    <source>
        <dbReference type="EMBL" id="MCW1883371.1"/>
    </source>
</evidence>
<evidence type="ECO:0000256" key="3">
    <source>
        <dbReference type="ARBA" id="ARBA00022806"/>
    </source>
</evidence>
<dbReference type="SUPFAM" id="SSF52540">
    <property type="entry name" value="P-loop containing nucleoside triphosphate hydrolases"/>
    <property type="match status" value="1"/>
</dbReference>
<evidence type="ECO:0000256" key="4">
    <source>
        <dbReference type="ARBA" id="ARBA00022840"/>
    </source>
</evidence>
<comment type="similarity">
    <text evidence="5">Belongs to the DEAD box helicase family.</text>
</comment>
<dbReference type="InterPro" id="IPR014001">
    <property type="entry name" value="Helicase_ATP-bd"/>
</dbReference>
<dbReference type="EMBL" id="JAPDDS010000001">
    <property type="protein sequence ID" value="MCW1883371.1"/>
    <property type="molecule type" value="Genomic_DNA"/>
</dbReference>
<evidence type="ECO:0000259" key="8">
    <source>
        <dbReference type="PROSITE" id="PS51194"/>
    </source>
</evidence>
<keyword evidence="11" id="KW-1185">Reference proteome</keyword>
<gene>
    <name evidence="10" type="ORF">OKA04_01430</name>
</gene>
<dbReference type="RefSeq" id="WP_264499332.1">
    <property type="nucleotide sequence ID" value="NZ_JAPDDS010000001.1"/>
</dbReference>
<dbReference type="PROSITE" id="PS51194">
    <property type="entry name" value="HELICASE_CTER"/>
    <property type="match status" value="1"/>
</dbReference>
<feature type="domain" description="DEAD-box RNA helicase Q" evidence="9">
    <location>
        <begin position="1"/>
        <end position="29"/>
    </location>
</feature>
<protein>
    <submittedName>
        <fullName evidence="10">DEAD/DEAH box helicase</fullName>
    </submittedName>
</protein>
<dbReference type="InterPro" id="IPR014014">
    <property type="entry name" value="RNA_helicase_DEAD_Q_motif"/>
</dbReference>
<dbReference type="Gene3D" id="3.40.50.300">
    <property type="entry name" value="P-loop containing nucleotide triphosphate hydrolases"/>
    <property type="match status" value="2"/>
</dbReference>
<dbReference type="GO" id="GO:0004386">
    <property type="term" value="F:helicase activity"/>
    <property type="evidence" value="ECO:0007669"/>
    <property type="project" value="UniProtKB-KW"/>
</dbReference>
<keyword evidence="2" id="KW-0378">Hydrolase</keyword>
<evidence type="ECO:0000259" key="9">
    <source>
        <dbReference type="PROSITE" id="PS51195"/>
    </source>
</evidence>
<accession>A0ABT3FJB3</accession>
<dbReference type="PANTHER" id="PTHR47959:SF13">
    <property type="entry name" value="ATP-DEPENDENT RNA HELICASE RHLE"/>
    <property type="match status" value="1"/>
</dbReference>
<dbReference type="SMART" id="SM00490">
    <property type="entry name" value="HELICc"/>
    <property type="match status" value="1"/>
</dbReference>
<keyword evidence="4" id="KW-0067">ATP-binding</keyword>
<evidence type="ECO:0000256" key="1">
    <source>
        <dbReference type="ARBA" id="ARBA00022741"/>
    </source>
</evidence>
<dbReference type="InterPro" id="IPR001650">
    <property type="entry name" value="Helicase_C-like"/>
</dbReference>
<dbReference type="InterPro" id="IPR044742">
    <property type="entry name" value="DEAD/DEAH_RhlB"/>
</dbReference>
<evidence type="ECO:0000256" key="5">
    <source>
        <dbReference type="ARBA" id="ARBA00038437"/>
    </source>
</evidence>
<comment type="caution">
    <text evidence="10">The sequence shown here is derived from an EMBL/GenBank/DDBJ whole genome shotgun (WGS) entry which is preliminary data.</text>
</comment>
<evidence type="ECO:0000256" key="6">
    <source>
        <dbReference type="PROSITE-ProRule" id="PRU00552"/>
    </source>
</evidence>